<dbReference type="Pfam" id="PF00023">
    <property type="entry name" value="Ank"/>
    <property type="match status" value="1"/>
</dbReference>
<feature type="repeat" description="ANK" evidence="1">
    <location>
        <begin position="422"/>
        <end position="454"/>
    </location>
</feature>
<keyword evidence="1" id="KW-0040">ANK repeat</keyword>
<evidence type="ECO:0000256" key="1">
    <source>
        <dbReference type="PROSITE-ProRule" id="PRU00023"/>
    </source>
</evidence>
<dbReference type="InterPro" id="IPR036770">
    <property type="entry name" value="Ankyrin_rpt-contain_sf"/>
</dbReference>
<feature type="compositionally biased region" description="Polar residues" evidence="2">
    <location>
        <begin position="26"/>
        <end position="44"/>
    </location>
</feature>
<dbReference type="PROSITE" id="PS50297">
    <property type="entry name" value="ANK_REP_REGION"/>
    <property type="match status" value="1"/>
</dbReference>
<feature type="compositionally biased region" description="Low complexity" evidence="2">
    <location>
        <begin position="306"/>
        <end position="316"/>
    </location>
</feature>
<dbReference type="PROSITE" id="PS50088">
    <property type="entry name" value="ANK_REPEAT"/>
    <property type="match status" value="1"/>
</dbReference>
<reference evidence="3" key="2">
    <citation type="submission" date="2008-12" db="EMBL/GenBank/DDBJ databases">
        <title>Improved gene annotation of the rice (Oryza sativa) genomes.</title>
        <authorList>
            <person name="Wang J."/>
            <person name="Li R."/>
            <person name="Fan W."/>
            <person name="Huang Q."/>
            <person name="Zhang J."/>
            <person name="Zhou Y."/>
            <person name="Hu Y."/>
            <person name="Zi S."/>
            <person name="Li J."/>
            <person name="Ni P."/>
            <person name="Zheng H."/>
            <person name="Zhang Y."/>
            <person name="Zhao M."/>
            <person name="Hao Q."/>
            <person name="McDermott J."/>
            <person name="Samudrala R."/>
            <person name="Kristiansen K."/>
            <person name="Wong G.K.-S."/>
        </authorList>
    </citation>
    <scope>NUCLEOTIDE SEQUENCE</scope>
</reference>
<dbReference type="Proteomes" id="UP000007752">
    <property type="component" value="Chromosome 10"/>
</dbReference>
<feature type="region of interest" description="Disordered" evidence="2">
    <location>
        <begin position="306"/>
        <end position="393"/>
    </location>
</feature>
<sequence length="456" mass="48592">MATPTTAAAARSPSSSTARTPTATSHCNISNSKPLQMQHQQEQQAGDACLPHLKMMAMPPHLAFSQDQQHATVAAFDQRTLQSNVVAASLWPPPPSQHPCLLQRFAAAPAEVAGLPFILAGGGGAAATAPAATTNGGEQRLQLWDFKEGEQRLAKGLGPPNSLRFREKQSTKYYAIEQRGESEDSLSAEALCTLHSHLQKREWHTSVRTECVVWADYDPYNGGTTGGAAECRWKGAVVCGGGWGGAERGARGRVSFVRGRPRWSVSAAGRHGARWSEELRIKGRRSIPESSRGGWGRGRLRSRRWTSSSVLADGAEVGTGRGGSGGGEEAPAPAAGMQWQSTRGRSTGSGGGEEEESEAPAAAVHAGRISSEDAAARRQNIRGGGGASEEEKRSLRVWSDVLAGGGGAKYSAWRGWMDRAVDGWTPLHLAIQSRNRDITMILLVNGADETRRNKCC</sequence>
<proteinExistence type="predicted"/>
<dbReference type="InterPro" id="IPR002110">
    <property type="entry name" value="Ankyrin_rpt"/>
</dbReference>
<protein>
    <submittedName>
        <fullName evidence="3">Uncharacterized protein</fullName>
    </submittedName>
</protein>
<dbReference type="SUPFAM" id="SSF48403">
    <property type="entry name" value="Ankyrin repeat"/>
    <property type="match status" value="1"/>
</dbReference>
<accession>B9G7Y5</accession>
<name>B9G7Y5_ORYSJ</name>
<gene>
    <name evidence="3" type="ORF">OsJ_31018</name>
</gene>
<feature type="compositionally biased region" description="Gly residues" evidence="2">
    <location>
        <begin position="317"/>
        <end position="328"/>
    </location>
</feature>
<feature type="compositionally biased region" description="Low complexity" evidence="2">
    <location>
        <begin position="329"/>
        <end position="346"/>
    </location>
</feature>
<evidence type="ECO:0000313" key="3">
    <source>
        <dbReference type="EMBL" id="EEE50720.1"/>
    </source>
</evidence>
<evidence type="ECO:0000256" key="2">
    <source>
        <dbReference type="SAM" id="MobiDB-lite"/>
    </source>
</evidence>
<reference evidence="3" key="1">
    <citation type="journal article" date="2005" name="PLoS Biol.">
        <title>The genomes of Oryza sativa: a history of duplications.</title>
        <authorList>
            <person name="Yu J."/>
            <person name="Wang J."/>
            <person name="Lin W."/>
            <person name="Li S."/>
            <person name="Li H."/>
            <person name="Zhou J."/>
            <person name="Ni P."/>
            <person name="Dong W."/>
            <person name="Hu S."/>
            <person name="Zeng C."/>
            <person name="Zhang J."/>
            <person name="Zhang Y."/>
            <person name="Li R."/>
            <person name="Xu Z."/>
            <person name="Li S."/>
            <person name="Li X."/>
            <person name="Zheng H."/>
            <person name="Cong L."/>
            <person name="Lin L."/>
            <person name="Yin J."/>
            <person name="Geng J."/>
            <person name="Li G."/>
            <person name="Shi J."/>
            <person name="Liu J."/>
            <person name="Lv H."/>
            <person name="Li J."/>
            <person name="Wang J."/>
            <person name="Deng Y."/>
            <person name="Ran L."/>
            <person name="Shi X."/>
            <person name="Wang X."/>
            <person name="Wu Q."/>
            <person name="Li C."/>
            <person name="Ren X."/>
            <person name="Wang J."/>
            <person name="Wang X."/>
            <person name="Li D."/>
            <person name="Liu D."/>
            <person name="Zhang X."/>
            <person name="Ji Z."/>
            <person name="Zhao W."/>
            <person name="Sun Y."/>
            <person name="Zhang Z."/>
            <person name="Bao J."/>
            <person name="Han Y."/>
            <person name="Dong L."/>
            <person name="Ji J."/>
            <person name="Chen P."/>
            <person name="Wu S."/>
            <person name="Liu J."/>
            <person name="Xiao Y."/>
            <person name="Bu D."/>
            <person name="Tan J."/>
            <person name="Yang L."/>
            <person name="Ye C."/>
            <person name="Zhang J."/>
            <person name="Xu J."/>
            <person name="Zhou Y."/>
            <person name="Yu Y."/>
            <person name="Zhang B."/>
            <person name="Zhuang S."/>
            <person name="Wei H."/>
            <person name="Liu B."/>
            <person name="Lei M."/>
            <person name="Yu H."/>
            <person name="Li Y."/>
            <person name="Xu H."/>
            <person name="Wei S."/>
            <person name="He X."/>
            <person name="Fang L."/>
            <person name="Zhang Z."/>
            <person name="Zhang Y."/>
            <person name="Huang X."/>
            <person name="Su Z."/>
            <person name="Tong W."/>
            <person name="Li J."/>
            <person name="Tong Z."/>
            <person name="Li S."/>
            <person name="Ye J."/>
            <person name="Wang L."/>
            <person name="Fang L."/>
            <person name="Lei T."/>
            <person name="Chen C."/>
            <person name="Chen H."/>
            <person name="Xu Z."/>
            <person name="Li H."/>
            <person name="Huang H."/>
            <person name="Zhang F."/>
            <person name="Xu H."/>
            <person name="Li N."/>
            <person name="Zhao C."/>
            <person name="Li S."/>
            <person name="Dong L."/>
            <person name="Huang Y."/>
            <person name="Li L."/>
            <person name="Xi Y."/>
            <person name="Qi Q."/>
            <person name="Li W."/>
            <person name="Zhang B."/>
            <person name="Hu W."/>
            <person name="Zhang Y."/>
            <person name="Tian X."/>
            <person name="Jiao Y."/>
            <person name="Liang X."/>
            <person name="Jin J."/>
            <person name="Gao L."/>
            <person name="Zheng W."/>
            <person name="Hao B."/>
            <person name="Liu S."/>
            <person name="Wang W."/>
            <person name="Yuan L."/>
            <person name="Cao M."/>
            <person name="McDermott J."/>
            <person name="Samudrala R."/>
            <person name="Wang J."/>
            <person name="Wong G.K."/>
            <person name="Yang H."/>
        </authorList>
    </citation>
    <scope>NUCLEOTIDE SEQUENCE [LARGE SCALE GENOMIC DNA]</scope>
</reference>
<feature type="region of interest" description="Disordered" evidence="2">
    <location>
        <begin position="1"/>
        <end position="45"/>
    </location>
</feature>
<organism evidence="3">
    <name type="scientific">Oryza sativa subsp. japonica</name>
    <name type="common">Rice</name>
    <dbReference type="NCBI Taxonomy" id="39947"/>
    <lineage>
        <taxon>Eukaryota</taxon>
        <taxon>Viridiplantae</taxon>
        <taxon>Streptophyta</taxon>
        <taxon>Embryophyta</taxon>
        <taxon>Tracheophyta</taxon>
        <taxon>Spermatophyta</taxon>
        <taxon>Magnoliopsida</taxon>
        <taxon>Liliopsida</taxon>
        <taxon>Poales</taxon>
        <taxon>Poaceae</taxon>
        <taxon>BOP clade</taxon>
        <taxon>Oryzoideae</taxon>
        <taxon>Oryzeae</taxon>
        <taxon>Oryzinae</taxon>
        <taxon>Oryza</taxon>
        <taxon>Oryza sativa</taxon>
    </lineage>
</organism>
<dbReference type="Gene3D" id="1.25.40.20">
    <property type="entry name" value="Ankyrin repeat-containing domain"/>
    <property type="match status" value="1"/>
</dbReference>
<dbReference type="EMBL" id="CM000147">
    <property type="protein sequence ID" value="EEE50720.1"/>
    <property type="molecule type" value="Genomic_DNA"/>
</dbReference>
<feature type="compositionally biased region" description="Low complexity" evidence="2">
    <location>
        <begin position="1"/>
        <end position="25"/>
    </location>
</feature>
<dbReference type="AlphaFoldDB" id="B9G7Y5"/>